<evidence type="ECO:0000313" key="1">
    <source>
        <dbReference type="EMBL" id="GMF32014.1"/>
    </source>
</evidence>
<gene>
    <name evidence="1" type="ORF">Plil01_001369700</name>
</gene>
<protein>
    <submittedName>
        <fullName evidence="1">Unnamed protein product</fullName>
    </submittedName>
</protein>
<name>A0A9W6X5M7_9STRA</name>
<dbReference type="OrthoDB" id="125406at2759"/>
<dbReference type="Proteomes" id="UP001165083">
    <property type="component" value="Unassembled WGS sequence"/>
</dbReference>
<sequence length="191" mass="21460">MPHVVCWSNNVSAVQWINRLQSKNPFSQEINRSIGLSKAFQHSSICTAKAVFNIRLSARHLPVSSNRMADAGSRASREPYLSMWINLSRAWRQVPVPEHWRRIYKAFSTICNPTRWPRRHGNATRPPGNNGVDGAPICTTAIGYQANQHDLLANSCCSSFSAISMDRPVETRYKPSCLKSVRLRGIIGARN</sequence>
<reference evidence="1" key="1">
    <citation type="submission" date="2023-04" db="EMBL/GenBank/DDBJ databases">
        <title>Phytophthora lilii NBRC 32176.</title>
        <authorList>
            <person name="Ichikawa N."/>
            <person name="Sato H."/>
            <person name="Tonouchi N."/>
        </authorList>
    </citation>
    <scope>NUCLEOTIDE SEQUENCE</scope>
    <source>
        <strain evidence="1">NBRC 32176</strain>
    </source>
</reference>
<proteinExistence type="predicted"/>
<evidence type="ECO:0000313" key="2">
    <source>
        <dbReference type="Proteomes" id="UP001165083"/>
    </source>
</evidence>
<accession>A0A9W6X5M7</accession>
<organism evidence="1 2">
    <name type="scientific">Phytophthora lilii</name>
    <dbReference type="NCBI Taxonomy" id="2077276"/>
    <lineage>
        <taxon>Eukaryota</taxon>
        <taxon>Sar</taxon>
        <taxon>Stramenopiles</taxon>
        <taxon>Oomycota</taxon>
        <taxon>Peronosporomycetes</taxon>
        <taxon>Peronosporales</taxon>
        <taxon>Peronosporaceae</taxon>
        <taxon>Phytophthora</taxon>
    </lineage>
</organism>
<dbReference type="EMBL" id="BSXW01000948">
    <property type="protein sequence ID" value="GMF32014.1"/>
    <property type="molecule type" value="Genomic_DNA"/>
</dbReference>
<comment type="caution">
    <text evidence="1">The sequence shown here is derived from an EMBL/GenBank/DDBJ whole genome shotgun (WGS) entry which is preliminary data.</text>
</comment>
<dbReference type="AlphaFoldDB" id="A0A9W6X5M7"/>
<keyword evidence="2" id="KW-1185">Reference proteome</keyword>